<evidence type="ECO:0000259" key="1">
    <source>
        <dbReference type="Pfam" id="PF01261"/>
    </source>
</evidence>
<evidence type="ECO:0000313" key="3">
    <source>
        <dbReference type="Proteomes" id="UP000279909"/>
    </source>
</evidence>
<accession>A0A3M8H4A2</accession>
<keyword evidence="2" id="KW-0413">Isomerase</keyword>
<dbReference type="PANTHER" id="PTHR12110:SF21">
    <property type="entry name" value="XYLOSE ISOMERASE-LIKE TIM BARREL DOMAIN-CONTAINING PROTEIN"/>
    <property type="match status" value="1"/>
</dbReference>
<keyword evidence="3" id="KW-1185">Reference proteome</keyword>
<comment type="caution">
    <text evidence="2">The sequence shown here is derived from an EMBL/GenBank/DDBJ whole genome shotgun (WGS) entry which is preliminary data.</text>
</comment>
<dbReference type="InterPro" id="IPR036237">
    <property type="entry name" value="Xyl_isomerase-like_sf"/>
</dbReference>
<dbReference type="OrthoDB" id="9779184at2"/>
<dbReference type="Gene3D" id="3.20.20.150">
    <property type="entry name" value="Divalent-metal-dependent TIM barrel enzymes"/>
    <property type="match status" value="1"/>
</dbReference>
<dbReference type="RefSeq" id="WP_122973403.1">
    <property type="nucleotide sequence ID" value="NZ_RHLQ01000057.1"/>
</dbReference>
<feature type="domain" description="Xylose isomerase-like TIM barrel" evidence="1">
    <location>
        <begin position="31"/>
        <end position="303"/>
    </location>
</feature>
<dbReference type="PANTHER" id="PTHR12110">
    <property type="entry name" value="HYDROXYPYRUVATE ISOMERASE"/>
    <property type="match status" value="1"/>
</dbReference>
<dbReference type="EMBL" id="RHLQ01000057">
    <property type="protein sequence ID" value="RNC97252.1"/>
    <property type="molecule type" value="Genomic_DNA"/>
</dbReference>
<reference evidence="2 3" key="1">
    <citation type="journal article" date="2014" name="Int. J. Syst. Evol. Microbiol.">
        <title>Lysinibacillus halotolerans sp. nov., isolated from saline-alkaline soil.</title>
        <authorList>
            <person name="Kong D."/>
            <person name="Wang Y."/>
            <person name="Zhao B."/>
            <person name="Li Y."/>
            <person name="Song J."/>
            <person name="Zhai Y."/>
            <person name="Zhang C."/>
            <person name="Wang H."/>
            <person name="Chen X."/>
            <person name="Zhao B."/>
            <person name="Ruan Z."/>
        </authorList>
    </citation>
    <scope>NUCLEOTIDE SEQUENCE [LARGE SCALE GENOMIC DNA]</scope>
    <source>
        <strain evidence="2 3">MCCC 1A12703</strain>
    </source>
</reference>
<proteinExistence type="predicted"/>
<dbReference type="InterPro" id="IPR050312">
    <property type="entry name" value="IolE/XylAMocC-like"/>
</dbReference>
<sequence>MELGIFTRVFQEKNLEETFELITQKYSIRNVELTANKGSRHINLSDPDIDYLVKMVDKYNVKITALSMHRDTQLIMGPHGKATKHFFDGSMDEQIEYGIKITKKAAEIAKELNIPMVIGNLGAINFSELFEWPNKNGWKEQQEIAKERWYPILEYYEKKGIKFAHELGPQQIAYNLETAEEILEKLDFIDSLGFCIDPSQLLYTGVDTSVCIERLNKRVFNFHAKDGEFTQHLKTSGWLPHGDINRLNRGYRNRIPGWGSSDWRKIMTSLKIIKYSGPISIEIEDPFVDADEALNKTIEYLRPLLFKGDIR</sequence>
<dbReference type="AlphaFoldDB" id="A0A3M8H4A2"/>
<gene>
    <name evidence="2" type="ORF">EC501_16280</name>
</gene>
<dbReference type="InterPro" id="IPR013022">
    <property type="entry name" value="Xyl_isomerase-like_TIM-brl"/>
</dbReference>
<dbReference type="SUPFAM" id="SSF51658">
    <property type="entry name" value="Xylose isomerase-like"/>
    <property type="match status" value="1"/>
</dbReference>
<name>A0A3M8H4A2_9BACI</name>
<organism evidence="2 3">
    <name type="scientific">Lysinibacillus halotolerans</name>
    <dbReference type="NCBI Taxonomy" id="1368476"/>
    <lineage>
        <taxon>Bacteria</taxon>
        <taxon>Bacillati</taxon>
        <taxon>Bacillota</taxon>
        <taxon>Bacilli</taxon>
        <taxon>Bacillales</taxon>
        <taxon>Bacillaceae</taxon>
        <taxon>Lysinibacillus</taxon>
    </lineage>
</organism>
<dbReference type="GO" id="GO:0016853">
    <property type="term" value="F:isomerase activity"/>
    <property type="evidence" value="ECO:0007669"/>
    <property type="project" value="UniProtKB-KW"/>
</dbReference>
<dbReference type="Pfam" id="PF01261">
    <property type="entry name" value="AP_endonuc_2"/>
    <property type="match status" value="1"/>
</dbReference>
<protein>
    <submittedName>
        <fullName evidence="2">Sugar phosphate isomerase/epimerase</fullName>
    </submittedName>
</protein>
<evidence type="ECO:0000313" key="2">
    <source>
        <dbReference type="EMBL" id="RNC97252.1"/>
    </source>
</evidence>
<dbReference type="Proteomes" id="UP000279909">
    <property type="component" value="Unassembled WGS sequence"/>
</dbReference>